<sequence length="76" mass="7665">MDTVGMVVTEATVAMAAMVDTADMGAAMVDTAGMGAATVDTADMEAMVDTVATVVDGVVASPAGARSRMARLMMYK</sequence>
<evidence type="ECO:0000313" key="1">
    <source>
        <dbReference type="EMBL" id="EYC41613.1"/>
    </source>
</evidence>
<dbReference type="Proteomes" id="UP000024635">
    <property type="component" value="Unassembled WGS sequence"/>
</dbReference>
<gene>
    <name evidence="1" type="primary">Acey_s0562.g3495</name>
    <name evidence="1" type="ORF">Y032_0562g3495</name>
</gene>
<reference evidence="2" key="1">
    <citation type="journal article" date="2015" name="Nat. Genet.">
        <title>The genome and transcriptome of the zoonotic hookworm Ancylostoma ceylanicum identify infection-specific gene families.</title>
        <authorList>
            <person name="Schwarz E.M."/>
            <person name="Hu Y."/>
            <person name="Antoshechkin I."/>
            <person name="Miller M.M."/>
            <person name="Sternberg P.W."/>
            <person name="Aroian R.V."/>
        </authorList>
    </citation>
    <scope>NUCLEOTIDE SEQUENCE</scope>
    <source>
        <strain evidence="2">HY135</strain>
    </source>
</reference>
<accession>A0A016WRJ4</accession>
<comment type="caution">
    <text evidence="1">The sequence shown here is derived from an EMBL/GenBank/DDBJ whole genome shotgun (WGS) entry which is preliminary data.</text>
</comment>
<keyword evidence="2" id="KW-1185">Reference proteome</keyword>
<name>A0A016WRJ4_9BILA</name>
<organism evidence="1 2">
    <name type="scientific">Ancylostoma ceylanicum</name>
    <dbReference type="NCBI Taxonomy" id="53326"/>
    <lineage>
        <taxon>Eukaryota</taxon>
        <taxon>Metazoa</taxon>
        <taxon>Ecdysozoa</taxon>
        <taxon>Nematoda</taxon>
        <taxon>Chromadorea</taxon>
        <taxon>Rhabditida</taxon>
        <taxon>Rhabditina</taxon>
        <taxon>Rhabditomorpha</taxon>
        <taxon>Strongyloidea</taxon>
        <taxon>Ancylostomatidae</taxon>
        <taxon>Ancylostomatinae</taxon>
        <taxon>Ancylostoma</taxon>
    </lineage>
</organism>
<dbReference type="EMBL" id="JARK01000162">
    <property type="protein sequence ID" value="EYC41613.1"/>
    <property type="molecule type" value="Genomic_DNA"/>
</dbReference>
<proteinExistence type="predicted"/>
<protein>
    <submittedName>
        <fullName evidence="1">Uncharacterized protein</fullName>
    </submittedName>
</protein>
<evidence type="ECO:0000313" key="2">
    <source>
        <dbReference type="Proteomes" id="UP000024635"/>
    </source>
</evidence>
<dbReference type="AlphaFoldDB" id="A0A016WRJ4"/>